<dbReference type="AlphaFoldDB" id="A0A1W1IEC0"/>
<sequence>MTNITIFEPETSSSLFSSQDALRIAAVMEALEGLENYEALLFNLTDDADQFTLNKAVNEKIEAEGNSVLPITVVDGAIVKSGSYPTNDEITSYIGVRFIEETEGSCGCGGCGCGGSEEFAEAEEVEKEEKEEKEESGCCGGNGGKGGCGCGGHGHHHHHKHEEAATASKGSCGCGQGGCC</sequence>
<dbReference type="InterPro" id="IPR010712">
    <property type="entry name" value="Arsenical-R_ArsD"/>
</dbReference>
<dbReference type="OrthoDB" id="9801358at2"/>
<proteinExistence type="predicted"/>
<dbReference type="Proteomes" id="UP000195985">
    <property type="component" value="Unassembled WGS sequence"/>
</dbReference>
<dbReference type="GO" id="GO:0003677">
    <property type="term" value="F:DNA binding"/>
    <property type="evidence" value="ECO:0007669"/>
    <property type="project" value="InterPro"/>
</dbReference>
<name>A0A1W1IEC0_9LACT</name>
<dbReference type="Pfam" id="PF06953">
    <property type="entry name" value="ArsD"/>
    <property type="match status" value="1"/>
</dbReference>
<gene>
    <name evidence="1" type="ORF">TPAS_947</name>
</gene>
<dbReference type="EMBL" id="FWEY01000002">
    <property type="protein sequence ID" value="SLM51271.1"/>
    <property type="molecule type" value="Genomic_DNA"/>
</dbReference>
<accession>A0A1W1IEC0</accession>
<protein>
    <submittedName>
        <fullName evidence="1">Arsenical-resistance operon trans-acting repressor arsd</fullName>
    </submittedName>
</protein>
<evidence type="ECO:0000313" key="2">
    <source>
        <dbReference type="Proteomes" id="UP000195985"/>
    </source>
</evidence>
<reference evidence="2" key="1">
    <citation type="submission" date="2016-04" db="EMBL/GenBank/DDBJ databases">
        <authorList>
            <person name="Strepis N."/>
        </authorList>
    </citation>
    <scope>NUCLEOTIDE SEQUENCE [LARGE SCALE GENOMIC DNA]</scope>
</reference>
<dbReference type="RefSeq" id="WP_086942110.1">
    <property type="nucleotide sequence ID" value="NZ_FONM01000001.1"/>
</dbReference>
<keyword evidence="2" id="KW-1185">Reference proteome</keyword>
<dbReference type="GO" id="GO:0045892">
    <property type="term" value="P:negative regulation of DNA-templated transcription"/>
    <property type="evidence" value="ECO:0007669"/>
    <property type="project" value="InterPro"/>
</dbReference>
<dbReference type="GO" id="GO:0046685">
    <property type="term" value="P:response to arsenic-containing substance"/>
    <property type="evidence" value="ECO:0007669"/>
    <property type="project" value="InterPro"/>
</dbReference>
<dbReference type="STRING" id="43064.SAMN04488086_101138"/>
<evidence type="ECO:0000313" key="1">
    <source>
        <dbReference type="EMBL" id="SLM51271.1"/>
    </source>
</evidence>
<organism evidence="1 2">
    <name type="scientific">Trichococcus pasteurii</name>
    <dbReference type="NCBI Taxonomy" id="43064"/>
    <lineage>
        <taxon>Bacteria</taxon>
        <taxon>Bacillati</taxon>
        <taxon>Bacillota</taxon>
        <taxon>Bacilli</taxon>
        <taxon>Lactobacillales</taxon>
        <taxon>Carnobacteriaceae</taxon>
        <taxon>Trichococcus</taxon>
    </lineage>
</organism>
<dbReference type="Gene3D" id="3.40.30.10">
    <property type="entry name" value="Glutaredoxin"/>
    <property type="match status" value="1"/>
</dbReference>